<dbReference type="InterPro" id="IPR035897">
    <property type="entry name" value="Toll_tir_struct_dom_sf"/>
</dbReference>
<feature type="compositionally biased region" description="Basic and acidic residues" evidence="1">
    <location>
        <begin position="1185"/>
        <end position="1199"/>
    </location>
</feature>
<evidence type="ECO:0000256" key="1">
    <source>
        <dbReference type="SAM" id="MobiDB-lite"/>
    </source>
</evidence>
<dbReference type="Gene3D" id="3.40.50.10140">
    <property type="entry name" value="Toll/interleukin-1 receptor homology (TIR) domain"/>
    <property type="match status" value="1"/>
</dbReference>
<dbReference type="EMBL" id="SNXZ01000012">
    <property type="protein sequence ID" value="TDP89637.1"/>
    <property type="molecule type" value="Genomic_DNA"/>
</dbReference>
<sequence>MLFINFRVGDGADKAAWLDSELSTVFGRDQVFRSSRSLPLGQDYDPGLWAAVENCSAMIVVVGERWLTDFRARLFEPDDIVRKEIATALKAGKPVIPVLEQAGRMRADQLPPDLAPLAKCQYIRLTYRDGHSIPGFIDRLIQDAPELGIGVMDGIQDLAAWDRERTSPLSTTLPDDLVLLGREGAVEQVLSWFSGPPRNLIIQGQTPDEVAAFVAAVLNSVDRWHRAVLITAKPGWDHAARIPMTFPAVVMSDDVPVGPTQSTRHVIIARDWSVSRAGELVLPRVPRDKARVAFAALGVPPHQADQYAGLARRSRQALIRRLSPNEPRPPWTQAPGSTIAVPLVLVSRWSTTNTADHDVIARITGHDYPEVDRFAQSSSISADPFLHRSGTRWQHADPYDAWSQLMSQVSATDIDRFSDAAVEVLTEIDPVLSLPDPEQPSAGLMGIGRTWSDDLRQGLAHGLARLGDAGTATVAGNTAENHAAIVVHRVLESANDDRTGLLWRSLADVLPLLAEAAPRVFLDAVQKGLRGDEPMLGAMFEDTDARLMHRHSAHTDLLWALETLAWAPTHCTATALQLARLAEHDPGGRLSNRPSESLVSLLGHRPSPIPLDRRITIINQVRRRYPAVGWQLLTDLTDSNKLLMHPARPRVREDWTGADAAMPDPLQAYEDGITAAMVSDLTARPERWVDCLPLLGSLPADWREALLTALEAIDVTRLDPVRIRALWDKGTEVLRWEQGEPAGPRFHTPEEIARLTAFLERIEPIDDPARHAWLFTWHPRLPGVDSTDLAARDAAVAKRRREVLTEVLDRHGIGGVICLAEASELGDRVGWTLAQVADDSVRDEVLARLGEPLAAGWIHCRTTERGRDWAAETADALPPDPVGRTAFLMALPVDWAFELLGSETQEVCDRFYDLTPAFPFPADGAEDYLAGLLARGRAEAVIDALSLAVHPHADAWRPSAELITAAFHHLLNTTALKSDHTEYAVGSLLTYLHSTGHDPRDVARFEVAFASLLHDRQPVALLAMISADPGFFVELHQVRYLPTEKLNPKALGFYMTGLQLRCVPGQDGNTVDKTYLLDWVHKARRRLKDIEMENTGDREIGALISAGPDGVDGAWPSEAVREVLELEDADRLHEGFRLGLANNRNFTSRGVFDGGEQERELAAPYDAWADTVEPEWPQTAQVLRDHAESLRGQARHWDREAEDDHDE</sequence>
<dbReference type="Proteomes" id="UP000295444">
    <property type="component" value="Unassembled WGS sequence"/>
</dbReference>
<dbReference type="RefSeq" id="WP_166659525.1">
    <property type="nucleotide sequence ID" value="NZ_SNXZ01000012.1"/>
</dbReference>
<keyword evidence="3" id="KW-1185">Reference proteome</keyword>
<reference evidence="2 3" key="1">
    <citation type="submission" date="2019-03" db="EMBL/GenBank/DDBJ databases">
        <title>Genomic Encyclopedia of Type Strains, Phase IV (KMG-IV): sequencing the most valuable type-strain genomes for metagenomic binning, comparative biology and taxonomic classification.</title>
        <authorList>
            <person name="Goeker M."/>
        </authorList>
    </citation>
    <scope>NUCLEOTIDE SEQUENCE [LARGE SCALE GENOMIC DNA]</scope>
    <source>
        <strain evidence="2 3">DSM 45361</strain>
    </source>
</reference>
<evidence type="ECO:0000313" key="3">
    <source>
        <dbReference type="Proteomes" id="UP000295444"/>
    </source>
</evidence>
<protein>
    <submittedName>
        <fullName evidence="2">TIR domain-containing protein</fullName>
    </submittedName>
</protein>
<organism evidence="2 3">
    <name type="scientific">Labedaea rhizosphaerae</name>
    <dbReference type="NCBI Taxonomy" id="598644"/>
    <lineage>
        <taxon>Bacteria</taxon>
        <taxon>Bacillati</taxon>
        <taxon>Actinomycetota</taxon>
        <taxon>Actinomycetes</taxon>
        <taxon>Pseudonocardiales</taxon>
        <taxon>Pseudonocardiaceae</taxon>
        <taxon>Labedaea</taxon>
    </lineage>
</organism>
<accession>A0A4R6RTI4</accession>
<feature type="region of interest" description="Disordered" evidence="1">
    <location>
        <begin position="1185"/>
        <end position="1207"/>
    </location>
</feature>
<gene>
    <name evidence="2" type="ORF">EV186_11237</name>
</gene>
<name>A0A4R6RTI4_LABRH</name>
<dbReference type="AlphaFoldDB" id="A0A4R6RTI4"/>
<comment type="caution">
    <text evidence="2">The sequence shown here is derived from an EMBL/GenBank/DDBJ whole genome shotgun (WGS) entry which is preliminary data.</text>
</comment>
<evidence type="ECO:0000313" key="2">
    <source>
        <dbReference type="EMBL" id="TDP89637.1"/>
    </source>
</evidence>
<proteinExistence type="predicted"/>